<dbReference type="GO" id="GO:0006777">
    <property type="term" value="P:Mo-molybdopterin cofactor biosynthetic process"/>
    <property type="evidence" value="ECO:0007669"/>
    <property type="project" value="UniProtKB-UniRule"/>
</dbReference>
<dbReference type="InterPro" id="IPR036425">
    <property type="entry name" value="MoaB/Mog-like_dom_sf"/>
</dbReference>
<evidence type="ECO:0000259" key="4">
    <source>
        <dbReference type="SMART" id="SM00852"/>
    </source>
</evidence>
<evidence type="ECO:0000313" key="5">
    <source>
        <dbReference type="EMBL" id="PGH36985.1"/>
    </source>
</evidence>
<comment type="catalytic activity">
    <reaction evidence="3">
        <text>adenylyl-molybdopterin + molybdate = Mo-molybdopterin + AMP + H(+)</text>
        <dbReference type="Rhea" id="RHEA:35047"/>
        <dbReference type="ChEBI" id="CHEBI:15378"/>
        <dbReference type="ChEBI" id="CHEBI:36264"/>
        <dbReference type="ChEBI" id="CHEBI:62727"/>
        <dbReference type="ChEBI" id="CHEBI:71302"/>
        <dbReference type="ChEBI" id="CHEBI:456215"/>
    </reaction>
</comment>
<evidence type="ECO:0000256" key="1">
    <source>
        <dbReference type="ARBA" id="ARBA00008339"/>
    </source>
</evidence>
<dbReference type="Gene3D" id="2.40.340.10">
    <property type="entry name" value="MoeA, C-terminal, domain IV"/>
    <property type="match status" value="1"/>
</dbReference>
<dbReference type="VEuPathDB" id="FungiDB:EMCG_06425"/>
<keyword evidence="3" id="KW-0808">Transferase</keyword>
<keyword evidence="3" id="KW-0460">Magnesium</keyword>
<dbReference type="GO" id="GO:0005524">
    <property type="term" value="F:ATP binding"/>
    <property type="evidence" value="ECO:0007669"/>
    <property type="project" value="UniProtKB-UniRule"/>
</dbReference>
<dbReference type="InterPro" id="IPR036135">
    <property type="entry name" value="MoeA_linker/N_sf"/>
</dbReference>
<keyword evidence="3" id="KW-0479">Metal-binding</keyword>
<reference evidence="5 6" key="1">
    <citation type="submission" date="2017-10" db="EMBL/GenBank/DDBJ databases">
        <title>Comparative genomics in systemic dimorphic fungi from Ajellomycetaceae.</title>
        <authorList>
            <person name="Munoz J.F."/>
            <person name="Mcewen J.G."/>
            <person name="Clay O.K."/>
            <person name="Cuomo C.A."/>
        </authorList>
    </citation>
    <scope>NUCLEOTIDE SEQUENCE [LARGE SCALE GENOMIC DNA]</scope>
    <source>
        <strain evidence="5 6">UAMH4076</strain>
    </source>
</reference>
<feature type="domain" description="MoaB/Mog" evidence="4">
    <location>
        <begin position="212"/>
        <end position="400"/>
    </location>
</feature>
<comment type="function">
    <text evidence="3">Catalyzes two steps in the biosynthesis of the molybdenum cofactor. In the first step, molybdopterin is adenylated. Subsequently, molybdate is inserted into adenylated molybdopterin and AMP is released.</text>
</comment>
<gene>
    <name evidence="5" type="ORF">GX50_00221</name>
</gene>
<dbReference type="GO" id="GO:0061599">
    <property type="term" value="F:molybdopterin molybdotransferase activity"/>
    <property type="evidence" value="ECO:0007669"/>
    <property type="project" value="UniProtKB-UniRule"/>
</dbReference>
<dbReference type="SMART" id="SM00852">
    <property type="entry name" value="MoCF_biosynth"/>
    <property type="match status" value="1"/>
</dbReference>
<keyword evidence="3" id="KW-0501">Molybdenum cofactor biosynthesis</keyword>
<keyword evidence="3" id="KW-0500">Molybdenum</keyword>
<dbReference type="SUPFAM" id="SSF53218">
    <property type="entry name" value="Molybdenum cofactor biosynthesis proteins"/>
    <property type="match status" value="1"/>
</dbReference>
<dbReference type="FunFam" id="2.170.190.11:FF:000006">
    <property type="entry name" value="Molybdopterin molybdenumtransferase"/>
    <property type="match status" value="1"/>
</dbReference>
<comment type="pathway">
    <text evidence="3">Cofactor biosynthesis; molybdopterin biosynthesis.</text>
</comment>
<dbReference type="Gene3D" id="2.170.190.11">
    <property type="entry name" value="Molybdopterin biosynthesis moea protein, domain 3"/>
    <property type="match status" value="1"/>
</dbReference>
<dbReference type="EMBL" id="PDND01000002">
    <property type="protein sequence ID" value="PGH36985.1"/>
    <property type="molecule type" value="Genomic_DNA"/>
</dbReference>
<dbReference type="GO" id="GO:0005829">
    <property type="term" value="C:cytosol"/>
    <property type="evidence" value="ECO:0007669"/>
    <property type="project" value="TreeGrafter"/>
</dbReference>
<dbReference type="InterPro" id="IPR038987">
    <property type="entry name" value="MoeA-like"/>
</dbReference>
<dbReference type="CDD" id="cd00887">
    <property type="entry name" value="MoeA"/>
    <property type="match status" value="1"/>
</dbReference>
<comment type="catalytic activity">
    <reaction evidence="3">
        <text>molybdopterin + ATP + H(+) = adenylyl-molybdopterin + diphosphate</text>
        <dbReference type="Rhea" id="RHEA:31331"/>
        <dbReference type="ChEBI" id="CHEBI:15378"/>
        <dbReference type="ChEBI" id="CHEBI:30616"/>
        <dbReference type="ChEBI" id="CHEBI:33019"/>
        <dbReference type="ChEBI" id="CHEBI:58698"/>
        <dbReference type="ChEBI" id="CHEBI:62727"/>
    </reaction>
</comment>
<dbReference type="InterPro" id="IPR036688">
    <property type="entry name" value="MoeA_C_domain_IV_sf"/>
</dbReference>
<protein>
    <recommendedName>
        <fullName evidence="2">molybdopterin adenylyltransferase</fullName>
        <ecNumber evidence="2">2.7.7.75</ecNumber>
    </recommendedName>
</protein>
<dbReference type="UniPathway" id="UPA00344"/>
<name>A0A2B7ZTH3_9EURO</name>
<dbReference type="Pfam" id="PF00994">
    <property type="entry name" value="MoCF_biosynth"/>
    <property type="match status" value="1"/>
</dbReference>
<comment type="cofactor">
    <cofactor evidence="3">
        <name>Mg(2+)</name>
        <dbReference type="ChEBI" id="CHEBI:18420"/>
    </cofactor>
</comment>
<comment type="similarity">
    <text evidence="3">Belongs to the MoeA family.</text>
</comment>
<dbReference type="Proteomes" id="UP000226031">
    <property type="component" value="Unassembled WGS sequence"/>
</dbReference>
<sequence length="527" mass="56440">MAISYEGAIRIIKAEATASSHTFQESTETIQSYKALNRISKSTHLSPLSTPKWDTSAMDGYALSSKATQGASEQNPVAFAVKATIAAGDEPPAISRAPENGIYPCVEIMTGARFPPTVGGDLPFDCCVRVEDIVPATANSITKGSSTREKAGNFIHVGKPARPNQHKRFAGEDFQRGDMIVEGGSIIRPRHVMALASVGIEALTVLRKLRVAVFSTGSELINAGDESPPKFSSTTASGRIPDVNGPYISATLEEQGCDVDFLGVIEDNSEIAAKKLISHLQQGRWQYDMLITTGGVSVGKFDFIREAIERLNASILFHRVAMRPGHPALFATIPYTSGSWASGSCNGNVTCTPIVPPFTSPSEHVNNKKEEKKVAYFGLPGNPVASAACLQFLVMPFLRTLVSKPCDLPIPAIVRPLEKHYQHANGDKKNGVKQGDRAGGLDLANGISTNRKLVASFPSDKDVFRAGKVLSAGGHGIMEVSIITDHSPGKVSPFLGADCWVHVHQGCAELREGDYVDLYPLMSGRAI</sequence>
<comment type="caution">
    <text evidence="5">The sequence shown here is derived from an EMBL/GenBank/DDBJ whole genome shotgun (WGS) entry which is preliminary data.</text>
</comment>
<dbReference type="GO" id="GO:0061598">
    <property type="term" value="F:molybdopterin adenylyltransferase activity"/>
    <property type="evidence" value="ECO:0007669"/>
    <property type="project" value="UniProtKB-UniRule"/>
</dbReference>
<evidence type="ECO:0000313" key="6">
    <source>
        <dbReference type="Proteomes" id="UP000226031"/>
    </source>
</evidence>
<keyword evidence="6" id="KW-1185">Reference proteome</keyword>
<organism evidence="5 6">
    <name type="scientific">[Emmonsia] crescens</name>
    <dbReference type="NCBI Taxonomy" id="73230"/>
    <lineage>
        <taxon>Eukaryota</taxon>
        <taxon>Fungi</taxon>
        <taxon>Dikarya</taxon>
        <taxon>Ascomycota</taxon>
        <taxon>Pezizomycotina</taxon>
        <taxon>Eurotiomycetes</taxon>
        <taxon>Eurotiomycetidae</taxon>
        <taxon>Onygenales</taxon>
        <taxon>Ajellomycetaceae</taxon>
        <taxon>Emergomyces</taxon>
    </lineage>
</organism>
<dbReference type="AlphaFoldDB" id="A0A2B7ZTH3"/>
<dbReference type="GO" id="GO:0046872">
    <property type="term" value="F:metal ion binding"/>
    <property type="evidence" value="ECO:0007669"/>
    <property type="project" value="UniProtKB-UniRule"/>
</dbReference>
<dbReference type="InterPro" id="IPR005110">
    <property type="entry name" value="MoeA_linker/N"/>
</dbReference>
<comment type="similarity">
    <text evidence="1">In the C-terminal section; belongs to the MoeA family.</text>
</comment>
<evidence type="ECO:0000256" key="3">
    <source>
        <dbReference type="RuleBase" id="RU365090"/>
    </source>
</evidence>
<dbReference type="Gene3D" id="3.90.105.10">
    <property type="entry name" value="Molybdopterin biosynthesis moea protein, domain 2"/>
    <property type="match status" value="1"/>
</dbReference>
<accession>A0A2B7ZTH3</accession>
<evidence type="ECO:0000256" key="2">
    <source>
        <dbReference type="ARBA" id="ARBA00012509"/>
    </source>
</evidence>
<proteinExistence type="inferred from homology"/>
<dbReference type="InterPro" id="IPR001453">
    <property type="entry name" value="MoaB/Mog_dom"/>
</dbReference>
<dbReference type="EC" id="2.7.7.75" evidence="2"/>
<dbReference type="STRING" id="73230.A0A2B7ZTH3"/>
<dbReference type="Pfam" id="PF03453">
    <property type="entry name" value="MoeA_N"/>
    <property type="match status" value="1"/>
</dbReference>
<dbReference type="SUPFAM" id="SSF63882">
    <property type="entry name" value="MoeA N-terminal region -like"/>
    <property type="match status" value="1"/>
</dbReference>
<dbReference type="Gene3D" id="3.40.980.10">
    <property type="entry name" value="MoaB/Mog-like domain"/>
    <property type="match status" value="1"/>
</dbReference>
<dbReference type="PANTHER" id="PTHR10192">
    <property type="entry name" value="MOLYBDOPTERIN BIOSYNTHESIS PROTEIN"/>
    <property type="match status" value="1"/>
</dbReference>
<dbReference type="SUPFAM" id="SSF63867">
    <property type="entry name" value="MoeA C-terminal domain-like"/>
    <property type="match status" value="1"/>
</dbReference>
<dbReference type="PANTHER" id="PTHR10192:SF30">
    <property type="entry name" value="MOLYBDOPTERIN ADENYLYLTRANSFERASE"/>
    <property type="match status" value="1"/>
</dbReference>